<dbReference type="InterPro" id="IPR050748">
    <property type="entry name" value="Glycosyltrans_8_dom-fam"/>
</dbReference>
<evidence type="ECO:0000313" key="5">
    <source>
        <dbReference type="Proteomes" id="UP001314170"/>
    </source>
</evidence>
<dbReference type="AlphaFoldDB" id="A0AAV1RIM1"/>
<keyword evidence="5" id="KW-1185">Reference proteome</keyword>
<evidence type="ECO:0000256" key="2">
    <source>
        <dbReference type="ARBA" id="ARBA00022676"/>
    </source>
</evidence>
<keyword evidence="2" id="KW-0328">Glycosyltransferase</keyword>
<evidence type="ECO:0000256" key="3">
    <source>
        <dbReference type="ARBA" id="ARBA00022679"/>
    </source>
</evidence>
<comment type="pathway">
    <text evidence="1">Glycan metabolism; pectin biosynthesis.</text>
</comment>
<organism evidence="4 5">
    <name type="scientific">Dovyalis caffra</name>
    <dbReference type="NCBI Taxonomy" id="77055"/>
    <lineage>
        <taxon>Eukaryota</taxon>
        <taxon>Viridiplantae</taxon>
        <taxon>Streptophyta</taxon>
        <taxon>Embryophyta</taxon>
        <taxon>Tracheophyta</taxon>
        <taxon>Spermatophyta</taxon>
        <taxon>Magnoliopsida</taxon>
        <taxon>eudicotyledons</taxon>
        <taxon>Gunneridae</taxon>
        <taxon>Pentapetalae</taxon>
        <taxon>rosids</taxon>
        <taxon>fabids</taxon>
        <taxon>Malpighiales</taxon>
        <taxon>Salicaceae</taxon>
        <taxon>Flacourtieae</taxon>
        <taxon>Dovyalis</taxon>
    </lineage>
</organism>
<gene>
    <name evidence="4" type="ORF">DCAF_LOCUS10871</name>
</gene>
<protein>
    <submittedName>
        <fullName evidence="4">Uncharacterized protein</fullName>
    </submittedName>
</protein>
<dbReference type="Proteomes" id="UP001314170">
    <property type="component" value="Unassembled WGS sequence"/>
</dbReference>
<dbReference type="EMBL" id="CAWUPB010000994">
    <property type="protein sequence ID" value="CAK7335868.1"/>
    <property type="molecule type" value="Genomic_DNA"/>
</dbReference>
<dbReference type="GO" id="GO:0005794">
    <property type="term" value="C:Golgi apparatus"/>
    <property type="evidence" value="ECO:0007669"/>
    <property type="project" value="TreeGrafter"/>
</dbReference>
<name>A0AAV1RIM1_9ROSI</name>
<dbReference type="GO" id="GO:0016757">
    <property type="term" value="F:glycosyltransferase activity"/>
    <property type="evidence" value="ECO:0007669"/>
    <property type="project" value="UniProtKB-KW"/>
</dbReference>
<dbReference type="PANTHER" id="PTHR13778:SF47">
    <property type="entry name" value="LIPOPOLYSACCHARIDE 1,3-GALACTOSYLTRANSFERASE"/>
    <property type="match status" value="1"/>
</dbReference>
<keyword evidence="3" id="KW-0808">Transferase</keyword>
<comment type="caution">
    <text evidence="4">The sequence shown here is derived from an EMBL/GenBank/DDBJ whole genome shotgun (WGS) entry which is preliminary data.</text>
</comment>
<evidence type="ECO:0000256" key="1">
    <source>
        <dbReference type="ARBA" id="ARBA00004877"/>
    </source>
</evidence>
<evidence type="ECO:0000313" key="4">
    <source>
        <dbReference type="EMBL" id="CAK7335868.1"/>
    </source>
</evidence>
<dbReference type="PANTHER" id="PTHR13778">
    <property type="entry name" value="GLYCOSYLTRANSFERASE 8 DOMAIN-CONTAINING PROTEIN"/>
    <property type="match status" value="1"/>
</dbReference>
<reference evidence="4 5" key="1">
    <citation type="submission" date="2024-01" db="EMBL/GenBank/DDBJ databases">
        <authorList>
            <person name="Waweru B."/>
        </authorList>
    </citation>
    <scope>NUCLEOTIDE SEQUENCE [LARGE SCALE GENOMIC DNA]</scope>
</reference>
<sequence length="199" mass="22261">MVREIHGLNEFGDARNRDGGGDDGMVHVVSWMDCLDLRILAVLANSTLSSSSYPELVFFHFFIPGGNEDKVSFYKLKVLFPHSNLEIHGQEEVKEMMRTAFSGGQYAEPSYEEMARVEELIGVDLDDYAIATAEDCSQRLKTFVNSDVLDAIQRSASKPWVSETPYAKDTCLPDLSVLVINARKLEKDFLRPSYGGAKL</sequence>
<proteinExistence type="predicted"/>
<accession>A0AAV1RIM1</accession>